<evidence type="ECO:0000313" key="3">
    <source>
        <dbReference type="EMBL" id="GAA4415095.1"/>
    </source>
</evidence>
<keyword evidence="4" id="KW-1185">Reference proteome</keyword>
<dbReference type="RefSeq" id="WP_345270314.1">
    <property type="nucleotide sequence ID" value="NZ_BAABHB010000012.1"/>
</dbReference>
<sequence>MKSLNRYNPIRSYTILRLSLFLLGVIWSCDSGENQSSTNRPRKPAGTERTYTQQAAEQPTDERVILFYGNSLTAGYGIEPAQAFPALIGAKLDSAGYHYKVVNAGLSGETTAGGRSRIGWVLRQPVSIFVLELGGNDGLRGIPLTATKQNLQAIIDTVRAKSPEAKIVLAGMQIPPNMGPEYTSRFRELYKELATENNLALIPFLLEGVGGVRRLNQPDGIHPTPEGHKIVAKNVWQVLEPLLENDTES</sequence>
<dbReference type="PANTHER" id="PTHR30383:SF5">
    <property type="entry name" value="SGNH HYDROLASE-TYPE ESTERASE DOMAIN-CONTAINING PROTEIN"/>
    <property type="match status" value="1"/>
</dbReference>
<accession>A0ABP8KS93</accession>
<dbReference type="Proteomes" id="UP001500936">
    <property type="component" value="Unassembled WGS sequence"/>
</dbReference>
<proteinExistence type="predicted"/>
<dbReference type="InterPro" id="IPR051532">
    <property type="entry name" value="Ester_Hydrolysis_Enzymes"/>
</dbReference>
<reference evidence="4" key="1">
    <citation type="journal article" date="2019" name="Int. J. Syst. Evol. Microbiol.">
        <title>The Global Catalogue of Microorganisms (GCM) 10K type strain sequencing project: providing services to taxonomists for standard genome sequencing and annotation.</title>
        <authorList>
            <consortium name="The Broad Institute Genomics Platform"/>
            <consortium name="The Broad Institute Genome Sequencing Center for Infectious Disease"/>
            <person name="Wu L."/>
            <person name="Ma J."/>
        </authorList>
    </citation>
    <scope>NUCLEOTIDE SEQUENCE [LARGE SCALE GENOMIC DNA]</scope>
    <source>
        <strain evidence="4">JCM 17925</strain>
    </source>
</reference>
<organism evidence="3 4">
    <name type="scientific">Nibrella viscosa</name>
    <dbReference type="NCBI Taxonomy" id="1084524"/>
    <lineage>
        <taxon>Bacteria</taxon>
        <taxon>Pseudomonadati</taxon>
        <taxon>Bacteroidota</taxon>
        <taxon>Cytophagia</taxon>
        <taxon>Cytophagales</taxon>
        <taxon>Spirosomataceae</taxon>
        <taxon>Nibrella</taxon>
    </lineage>
</organism>
<evidence type="ECO:0000259" key="2">
    <source>
        <dbReference type="Pfam" id="PF13472"/>
    </source>
</evidence>
<protein>
    <submittedName>
        <fullName evidence="3">Arylesterase</fullName>
    </submittedName>
</protein>
<dbReference type="EMBL" id="BAABHB010000012">
    <property type="protein sequence ID" value="GAA4415095.1"/>
    <property type="molecule type" value="Genomic_DNA"/>
</dbReference>
<gene>
    <name evidence="3" type="ORF">GCM10023187_45290</name>
</gene>
<dbReference type="SUPFAM" id="SSF52266">
    <property type="entry name" value="SGNH hydrolase"/>
    <property type="match status" value="1"/>
</dbReference>
<dbReference type="InterPro" id="IPR036514">
    <property type="entry name" value="SGNH_hydro_sf"/>
</dbReference>
<comment type="caution">
    <text evidence="3">The sequence shown here is derived from an EMBL/GenBank/DDBJ whole genome shotgun (WGS) entry which is preliminary data.</text>
</comment>
<dbReference type="Gene3D" id="3.40.50.1110">
    <property type="entry name" value="SGNH hydrolase"/>
    <property type="match status" value="1"/>
</dbReference>
<feature type="region of interest" description="Disordered" evidence="1">
    <location>
        <begin position="32"/>
        <end position="57"/>
    </location>
</feature>
<evidence type="ECO:0000256" key="1">
    <source>
        <dbReference type="SAM" id="MobiDB-lite"/>
    </source>
</evidence>
<dbReference type="Pfam" id="PF13472">
    <property type="entry name" value="Lipase_GDSL_2"/>
    <property type="match status" value="1"/>
</dbReference>
<dbReference type="CDD" id="cd01822">
    <property type="entry name" value="Lysophospholipase_L1_like"/>
    <property type="match status" value="1"/>
</dbReference>
<dbReference type="PANTHER" id="PTHR30383">
    <property type="entry name" value="THIOESTERASE 1/PROTEASE 1/LYSOPHOSPHOLIPASE L1"/>
    <property type="match status" value="1"/>
</dbReference>
<dbReference type="InterPro" id="IPR013830">
    <property type="entry name" value="SGNH_hydro"/>
</dbReference>
<evidence type="ECO:0000313" key="4">
    <source>
        <dbReference type="Proteomes" id="UP001500936"/>
    </source>
</evidence>
<feature type="domain" description="SGNH hydrolase-type esterase" evidence="2">
    <location>
        <begin position="67"/>
        <end position="230"/>
    </location>
</feature>
<name>A0ABP8KS93_9BACT</name>